<protein>
    <submittedName>
        <fullName evidence="4">Ral GTPase-activating protein subunit beta</fullName>
    </submittedName>
</protein>
<name>A0A8D8Y0F2_9HEMI</name>
<dbReference type="GO" id="GO:0005096">
    <property type="term" value="F:GTPase activator activity"/>
    <property type="evidence" value="ECO:0007669"/>
    <property type="project" value="UniProtKB-KW"/>
</dbReference>
<dbReference type="Gene3D" id="3.40.50.11210">
    <property type="entry name" value="Rap/Ran-GAP"/>
    <property type="match status" value="1"/>
</dbReference>
<dbReference type="PANTHER" id="PTHR21344:SF1">
    <property type="entry name" value="RAL GTPASE-ACTIVATING PROTEIN SUBUNIT BETA"/>
    <property type="match status" value="1"/>
</dbReference>
<dbReference type="InterPro" id="IPR000331">
    <property type="entry name" value="Rap/Ran_GAP_dom"/>
</dbReference>
<feature type="compositionally biased region" description="Polar residues" evidence="2">
    <location>
        <begin position="568"/>
        <end position="581"/>
    </location>
</feature>
<sequence>MNLGVFNRVNLKDSTSGGMYSEWASLTNVIQNKSDDYSSVLNKLPIGSGRDVTLAVVKQLASNLGISQPAEPSPLVTDKEVQWCMEVLCHGLSLPLSEHDTIRDCVNVYCEWLSALHPTPKICVPKPICDDPNVYARKIISHFHNLFVPRKGEVWTFFYLDTISSDTINRQAVLCHRVLRTLQQLAQVSSRLDRETWEALLQFLLAINDTLLSPPTIKDDVGDQLCERVLSVLVEVWLVACVRCFPTPPLWKTLRELAMTWRHRLALIEQWNRVNLTLTSKLLEFMYGPTFPELKISDEDAQVMPSGMSPDCIAQCWFRFLHTLGSPVDLSRPQVISQTPAFLQHALTNDLADPSLHPCLVTLPVNFCKAIKGVASIVDAFLGLPVSTSSHLFSQDESLLKSSGSSTQPSSVTSTHSPTPPQRRLAKSFSISTTSSISKGTPKTSLIGLTSSRISTVGHSSIPPNSGPPSTSSISSDPSSLLESTFPNLLHVVFWTQYGTIASLAADHKGPLAEDRPKCNSILHLFGEWLFEAALIGSDFSKDKVNSKDCKRRPSSIMIDTVSVSSAGSMKGSLSMSQPGSLTDEGDSLTPPLLSPERYQVGRAEALGALCRIFGAKKTGEEILPIYLARFYICLQQGLRVSETRECEEVLSSILLNSTDLFRLDLDGIQLLLPYFLDALELVLTEKDPRIKSQSVSKSELRRASTQILLSLLVLPLHYQNLPIKDLNSCSTSHHGHPLTFESLKPRLVNLVITALQVETDLINTQALLGGLLVCVQDSALFELSSEVAPSSDPPHVPGPESSHIQSSDAASAYSMPHSHHSIDSSSSFDSSNAFHSYDMDWSLPATVNKNSAHALFVRATYLVCHRLISSWKTDLNVSLAALELLSGLARTQIREAAKKKTDSVECKRAVKWLCDYITYQCWRPPQAHSKDLHSTIVAAFQCAIDWLVGHPYLLQDKDCLATVMEVVELGISGTKSQSKPGEPLKMKDEKELKPASLRVRDAAEALLTLILEQVGYFPSVCGPESLSCLLDEISLVKLCNSWPGGQISLEKAVPKFRYFVLENATLLALLEEPLGNDQDPQPSVTLLIRNSFGRLAWTLQLRHLPRHRSHHKHHQSNPGRPLPLDDLPARSLPRPKYFPDSVERIPQHQIDKCIPTLDSLILDDPNHDELSKLIDNQIKTETKIRTQDSGSKGSRSGKSEECTPPPACQEFQTARLFLSHFGFLSKLTDKQNSNNPGAGAPQLLALDTSHPDFCSDLRSLDNIGNRTCDSCHIFYVRNGQKQADEILANVLSDSAVSSSFLDMLYSLGWPVAVNTHPGWTGRHTPSKGQTDSSRSQMDVNELEDTPHGGSLFNGQSHVLYWADVSSEIAFVVPTPDNKHNNPDCDTWKRHSTALGQPQEKPTRSVSVDHQTQSPQQQEPKKKTHPPSTTVMIVWLESFQDSISFPISDLLPYCSTGVECSPTQPRDVFVIFLHALQSELLRVKLQGPPGRLSLATPLIEGMIISRRVVGDLVRQTALNMCRRRRLDSDSYQPPHVKRKLKIQEIVSKYQMQMSQPELLTFLLSNNESIFNKNSQTTSS</sequence>
<feature type="compositionally biased region" description="Basic and acidic residues" evidence="2">
    <location>
        <begin position="1377"/>
        <end position="1389"/>
    </location>
</feature>
<feature type="compositionally biased region" description="Polar residues" evidence="2">
    <location>
        <begin position="447"/>
        <end position="459"/>
    </location>
</feature>
<evidence type="ECO:0000256" key="1">
    <source>
        <dbReference type="ARBA" id="ARBA00022468"/>
    </source>
</evidence>
<dbReference type="PROSITE" id="PS50085">
    <property type="entry name" value="RAPGAP"/>
    <property type="match status" value="1"/>
</dbReference>
<feature type="region of interest" description="Disordered" evidence="2">
    <location>
        <begin position="1182"/>
        <end position="1206"/>
    </location>
</feature>
<dbReference type="SUPFAM" id="SSF111347">
    <property type="entry name" value="Rap/Ran-GAP"/>
    <property type="match status" value="1"/>
</dbReference>
<feature type="compositionally biased region" description="Low complexity" evidence="2">
    <location>
        <begin position="427"/>
        <end position="445"/>
    </location>
</feature>
<dbReference type="InterPro" id="IPR039930">
    <property type="entry name" value="RALGAPB"/>
</dbReference>
<dbReference type="PANTHER" id="PTHR21344">
    <property type="entry name" value="RAL GTPASE-ACTIVATING PROTEIN SUBUNIT BETA"/>
    <property type="match status" value="1"/>
</dbReference>
<feature type="compositionally biased region" description="Low complexity" evidence="2">
    <location>
        <begin position="460"/>
        <end position="478"/>
    </location>
</feature>
<organism evidence="4">
    <name type="scientific">Cacopsylla melanoneura</name>
    <dbReference type="NCBI Taxonomy" id="428564"/>
    <lineage>
        <taxon>Eukaryota</taxon>
        <taxon>Metazoa</taxon>
        <taxon>Ecdysozoa</taxon>
        <taxon>Arthropoda</taxon>
        <taxon>Hexapoda</taxon>
        <taxon>Insecta</taxon>
        <taxon>Pterygota</taxon>
        <taxon>Neoptera</taxon>
        <taxon>Paraneoptera</taxon>
        <taxon>Hemiptera</taxon>
        <taxon>Sternorrhyncha</taxon>
        <taxon>Psylloidea</taxon>
        <taxon>Psyllidae</taxon>
        <taxon>Psyllinae</taxon>
        <taxon>Cacopsylla</taxon>
    </lineage>
</organism>
<evidence type="ECO:0000259" key="3">
    <source>
        <dbReference type="PROSITE" id="PS50085"/>
    </source>
</evidence>
<feature type="region of interest" description="Disordered" evidence="2">
    <location>
        <begin position="1318"/>
        <end position="1349"/>
    </location>
</feature>
<feature type="domain" description="Rap-GAP" evidence="3">
    <location>
        <begin position="1258"/>
        <end position="1545"/>
    </location>
</feature>
<feature type="compositionally biased region" description="Polar residues" evidence="2">
    <location>
        <begin position="1327"/>
        <end position="1339"/>
    </location>
</feature>
<feature type="region of interest" description="Disordered" evidence="2">
    <location>
        <begin position="1107"/>
        <end position="1139"/>
    </location>
</feature>
<feature type="compositionally biased region" description="Polar residues" evidence="2">
    <location>
        <begin position="1404"/>
        <end position="1418"/>
    </location>
</feature>
<feature type="region of interest" description="Disordered" evidence="2">
    <location>
        <begin position="568"/>
        <end position="589"/>
    </location>
</feature>
<accession>A0A8D8Y0F2</accession>
<feature type="compositionally biased region" description="Low complexity" evidence="2">
    <location>
        <begin position="402"/>
        <end position="417"/>
    </location>
</feature>
<dbReference type="EMBL" id="HBUF01351206">
    <property type="protein sequence ID" value="CAG6713959.1"/>
    <property type="molecule type" value="Transcribed_RNA"/>
</dbReference>
<evidence type="ECO:0000313" key="4">
    <source>
        <dbReference type="EMBL" id="CAG6713959.1"/>
    </source>
</evidence>
<dbReference type="InterPro" id="IPR035974">
    <property type="entry name" value="Rap/Ran-GAP_sf"/>
</dbReference>
<proteinExistence type="predicted"/>
<reference evidence="4" key="1">
    <citation type="submission" date="2021-05" db="EMBL/GenBank/DDBJ databases">
        <authorList>
            <person name="Alioto T."/>
            <person name="Alioto T."/>
            <person name="Gomez Garrido J."/>
        </authorList>
    </citation>
    <scope>NUCLEOTIDE SEQUENCE</scope>
</reference>
<feature type="compositionally biased region" description="Basic residues" evidence="2">
    <location>
        <begin position="1107"/>
        <end position="1116"/>
    </location>
</feature>
<feature type="region of interest" description="Disordered" evidence="2">
    <location>
        <begin position="400"/>
        <end position="478"/>
    </location>
</feature>
<feature type="region of interest" description="Disordered" evidence="2">
    <location>
        <begin position="1374"/>
        <end position="1427"/>
    </location>
</feature>
<dbReference type="InterPro" id="IPR046859">
    <property type="entry name" value="RGPA/RALGAPB_N"/>
</dbReference>
<dbReference type="EMBL" id="HBUF01351207">
    <property type="protein sequence ID" value="CAG6713960.1"/>
    <property type="molecule type" value="Transcribed_RNA"/>
</dbReference>
<dbReference type="Pfam" id="PF20412">
    <property type="entry name" value="RALGAPB_N"/>
    <property type="match status" value="1"/>
</dbReference>
<evidence type="ECO:0000256" key="2">
    <source>
        <dbReference type="SAM" id="MobiDB-lite"/>
    </source>
</evidence>
<keyword evidence="1" id="KW-0343">GTPase activation</keyword>
<feature type="region of interest" description="Disordered" evidence="2">
    <location>
        <begin position="787"/>
        <end position="819"/>
    </location>
</feature>
<dbReference type="GO" id="GO:0051056">
    <property type="term" value="P:regulation of small GTPase mediated signal transduction"/>
    <property type="evidence" value="ECO:0007669"/>
    <property type="project" value="InterPro"/>
</dbReference>